<feature type="transmembrane region" description="Helical" evidence="1">
    <location>
        <begin position="46"/>
        <end position="64"/>
    </location>
</feature>
<protein>
    <submittedName>
        <fullName evidence="2">Uncharacterized protein</fullName>
    </submittedName>
</protein>
<reference evidence="3" key="1">
    <citation type="submission" date="2016-10" db="EMBL/GenBank/DDBJ databases">
        <authorList>
            <person name="Varghese N."/>
            <person name="Submissions S."/>
        </authorList>
    </citation>
    <scope>NUCLEOTIDE SEQUENCE [LARGE SCALE GENOMIC DNA]</scope>
    <source>
        <strain evidence="3">CGMCC 1.10218</strain>
    </source>
</reference>
<evidence type="ECO:0000313" key="2">
    <source>
        <dbReference type="EMBL" id="SEI66450.1"/>
    </source>
</evidence>
<dbReference type="STRING" id="856736.SAMN04488058_101281"/>
<accession>A0A1H6SQX9</accession>
<keyword evidence="1" id="KW-1133">Transmembrane helix</keyword>
<organism evidence="2 3">
    <name type="scientific">Deinococcus reticulitermitis</name>
    <dbReference type="NCBI Taxonomy" id="856736"/>
    <lineage>
        <taxon>Bacteria</taxon>
        <taxon>Thermotogati</taxon>
        <taxon>Deinococcota</taxon>
        <taxon>Deinococci</taxon>
        <taxon>Deinococcales</taxon>
        <taxon>Deinococcaceae</taxon>
        <taxon>Deinococcus</taxon>
    </lineage>
</organism>
<gene>
    <name evidence="2" type="ORF">SAMN04488058_101281</name>
</gene>
<keyword evidence="1" id="KW-0472">Membrane</keyword>
<dbReference type="Proteomes" id="UP000199223">
    <property type="component" value="Unassembled WGS sequence"/>
</dbReference>
<evidence type="ECO:0000256" key="1">
    <source>
        <dbReference type="SAM" id="Phobius"/>
    </source>
</evidence>
<feature type="transmembrane region" description="Helical" evidence="1">
    <location>
        <begin position="7"/>
        <end position="26"/>
    </location>
</feature>
<keyword evidence="3" id="KW-1185">Reference proteome</keyword>
<dbReference type="AlphaFoldDB" id="A0A1H6SQX9"/>
<keyword evidence="1" id="KW-0812">Transmembrane</keyword>
<dbReference type="OrthoDB" id="73466at2"/>
<sequence length="126" mass="14085">MAPLRRYRTQIQVGQLLLLLGVFLMLPVPKPTLWILEVWGGLQLPGWLWPLIFAATGTFLLWTRDSRHAQYGMMLSAVLLWTIAGANYLTLGINANTLFAGLTGLHAVWTAIDLRARADWEQRGGA</sequence>
<evidence type="ECO:0000313" key="3">
    <source>
        <dbReference type="Proteomes" id="UP000199223"/>
    </source>
</evidence>
<feature type="transmembrane region" description="Helical" evidence="1">
    <location>
        <begin position="71"/>
        <end position="89"/>
    </location>
</feature>
<dbReference type="RefSeq" id="WP_092262716.1">
    <property type="nucleotide sequence ID" value="NZ_FNZA01000001.1"/>
</dbReference>
<proteinExistence type="predicted"/>
<name>A0A1H6SQX9_9DEIO</name>
<dbReference type="EMBL" id="FNZA01000001">
    <property type="protein sequence ID" value="SEI66450.1"/>
    <property type="molecule type" value="Genomic_DNA"/>
</dbReference>